<accession>A0A9N7V9I1</accession>
<protein>
    <submittedName>
        <fullName evidence="1">Uncharacterized protein</fullName>
    </submittedName>
</protein>
<evidence type="ECO:0000313" key="2">
    <source>
        <dbReference type="Proteomes" id="UP001153269"/>
    </source>
</evidence>
<name>A0A9N7V9I1_PLEPL</name>
<evidence type="ECO:0000313" key="1">
    <source>
        <dbReference type="EMBL" id="CAB1445251.1"/>
    </source>
</evidence>
<gene>
    <name evidence="1" type="ORF">PLEPLA_LOCUS32982</name>
</gene>
<keyword evidence="2" id="KW-1185">Reference proteome</keyword>
<dbReference type="AlphaFoldDB" id="A0A9N7V9I1"/>
<sequence>MTIRVNVKMEHFTRGLMPCSYGEPTTMNLCLAGPHTRSICSLTVRHKDVYLSRSFEEMQRQMGSRRWQAAVPSDSLKLAVLTIPAEWQRTWLCADPGSCGVERSSSNLKRRVAASNNLQLSKNKGGRDRDIRESTVPLVLRAHPNTPKT</sequence>
<organism evidence="1 2">
    <name type="scientific">Pleuronectes platessa</name>
    <name type="common">European plaice</name>
    <dbReference type="NCBI Taxonomy" id="8262"/>
    <lineage>
        <taxon>Eukaryota</taxon>
        <taxon>Metazoa</taxon>
        <taxon>Chordata</taxon>
        <taxon>Craniata</taxon>
        <taxon>Vertebrata</taxon>
        <taxon>Euteleostomi</taxon>
        <taxon>Actinopterygii</taxon>
        <taxon>Neopterygii</taxon>
        <taxon>Teleostei</taxon>
        <taxon>Neoteleostei</taxon>
        <taxon>Acanthomorphata</taxon>
        <taxon>Carangaria</taxon>
        <taxon>Pleuronectiformes</taxon>
        <taxon>Pleuronectoidei</taxon>
        <taxon>Pleuronectidae</taxon>
        <taxon>Pleuronectes</taxon>
    </lineage>
</organism>
<reference evidence="1" key="1">
    <citation type="submission" date="2020-03" db="EMBL/GenBank/DDBJ databases">
        <authorList>
            <person name="Weist P."/>
        </authorList>
    </citation>
    <scope>NUCLEOTIDE SEQUENCE</scope>
</reference>
<dbReference type="EMBL" id="CADEAL010003591">
    <property type="protein sequence ID" value="CAB1445251.1"/>
    <property type="molecule type" value="Genomic_DNA"/>
</dbReference>
<comment type="caution">
    <text evidence="1">The sequence shown here is derived from an EMBL/GenBank/DDBJ whole genome shotgun (WGS) entry which is preliminary data.</text>
</comment>
<dbReference type="Proteomes" id="UP001153269">
    <property type="component" value="Unassembled WGS sequence"/>
</dbReference>
<proteinExistence type="predicted"/>